<dbReference type="EMBL" id="BGPR01031494">
    <property type="protein sequence ID" value="GBO04626.1"/>
    <property type="molecule type" value="Genomic_DNA"/>
</dbReference>
<dbReference type="AlphaFoldDB" id="A0A4Y2TZ55"/>
<evidence type="ECO:0000313" key="2">
    <source>
        <dbReference type="Proteomes" id="UP000499080"/>
    </source>
</evidence>
<reference evidence="1 2" key="1">
    <citation type="journal article" date="2019" name="Sci. Rep.">
        <title>Orb-weaving spider Araneus ventricosus genome elucidates the spidroin gene catalogue.</title>
        <authorList>
            <person name="Kono N."/>
            <person name="Nakamura H."/>
            <person name="Ohtoshi R."/>
            <person name="Moran D.A.P."/>
            <person name="Shinohara A."/>
            <person name="Yoshida Y."/>
            <person name="Fujiwara M."/>
            <person name="Mori M."/>
            <person name="Tomita M."/>
            <person name="Arakawa K."/>
        </authorList>
    </citation>
    <scope>NUCLEOTIDE SEQUENCE [LARGE SCALE GENOMIC DNA]</scope>
</reference>
<accession>A0A4Y2TZ55</accession>
<evidence type="ECO:0000313" key="1">
    <source>
        <dbReference type="EMBL" id="GBO04626.1"/>
    </source>
</evidence>
<proteinExistence type="predicted"/>
<keyword evidence="2" id="KW-1185">Reference proteome</keyword>
<sequence>MREAWQHRRENGVRRVRSWFIGRSRHAAAGDNLLSTDQVRMSLEGDTGDSDDMRMDDSMAASLDEYVSRRGYKDIQMLILSSLARYSTGVHNIIPTLEDLMYVPRSVDRRLTDIRLCLHGRAVRHDDRGDSCLYNTNIDTTLTRCLDSIQYQVYM</sequence>
<dbReference type="Proteomes" id="UP000499080">
    <property type="component" value="Unassembled WGS sequence"/>
</dbReference>
<protein>
    <submittedName>
        <fullName evidence="1">Uncharacterized protein</fullName>
    </submittedName>
</protein>
<name>A0A4Y2TZ55_ARAVE</name>
<comment type="caution">
    <text evidence="1">The sequence shown here is derived from an EMBL/GenBank/DDBJ whole genome shotgun (WGS) entry which is preliminary data.</text>
</comment>
<organism evidence="1 2">
    <name type="scientific">Araneus ventricosus</name>
    <name type="common">Orbweaver spider</name>
    <name type="synonym">Epeira ventricosa</name>
    <dbReference type="NCBI Taxonomy" id="182803"/>
    <lineage>
        <taxon>Eukaryota</taxon>
        <taxon>Metazoa</taxon>
        <taxon>Ecdysozoa</taxon>
        <taxon>Arthropoda</taxon>
        <taxon>Chelicerata</taxon>
        <taxon>Arachnida</taxon>
        <taxon>Araneae</taxon>
        <taxon>Araneomorphae</taxon>
        <taxon>Entelegynae</taxon>
        <taxon>Araneoidea</taxon>
        <taxon>Araneidae</taxon>
        <taxon>Araneus</taxon>
    </lineage>
</organism>
<gene>
    <name evidence="1" type="ORF">AVEN_116659_1</name>
</gene>